<protein>
    <submittedName>
        <fullName evidence="1">Uncharacterized protein</fullName>
    </submittedName>
</protein>
<name>A0A2K8ST39_9NOSO</name>
<reference evidence="1 2" key="1">
    <citation type="submission" date="2017-11" db="EMBL/GenBank/DDBJ databases">
        <title>Complete genome of a free-living desiccation-tolerant cyanobacterium and its photosynthetic adaptation to extreme terrestrial habitat.</title>
        <authorList>
            <person name="Shang J."/>
        </authorList>
    </citation>
    <scope>NUCLEOTIDE SEQUENCE [LARGE SCALE GENOMIC DNA]</scope>
    <source>
        <strain evidence="1 2">CCNUN1</strain>
    </source>
</reference>
<keyword evidence="2" id="KW-1185">Reference proteome</keyword>
<evidence type="ECO:0000313" key="1">
    <source>
        <dbReference type="EMBL" id="AUB38601.1"/>
    </source>
</evidence>
<dbReference type="Proteomes" id="UP000232003">
    <property type="component" value="Chromosome"/>
</dbReference>
<dbReference type="EMBL" id="CP024785">
    <property type="protein sequence ID" value="AUB38601.1"/>
    <property type="molecule type" value="Genomic_DNA"/>
</dbReference>
<accession>A0A2K8ST39</accession>
<gene>
    <name evidence="1" type="ORF">COO91_04571</name>
</gene>
<evidence type="ECO:0000313" key="2">
    <source>
        <dbReference type="Proteomes" id="UP000232003"/>
    </source>
</evidence>
<dbReference type="KEGG" id="nfl:COO91_04571"/>
<proteinExistence type="predicted"/>
<organism evidence="1 2">
    <name type="scientific">Nostoc flagelliforme CCNUN1</name>
    <dbReference type="NCBI Taxonomy" id="2038116"/>
    <lineage>
        <taxon>Bacteria</taxon>
        <taxon>Bacillati</taxon>
        <taxon>Cyanobacteriota</taxon>
        <taxon>Cyanophyceae</taxon>
        <taxon>Nostocales</taxon>
        <taxon>Nostocaceae</taxon>
        <taxon>Nostoc</taxon>
    </lineage>
</organism>
<dbReference type="AlphaFoldDB" id="A0A2K8ST39"/>
<sequence length="66" mass="7938">MEINRAQVLLVNQFWILDFGFWIDPNHKVTWLKDFKLMILDLFRPRSHNGTKCGAKHEPKNLKFKI</sequence>